<dbReference type="AlphaFoldDB" id="A0A0E9TJ94"/>
<dbReference type="EMBL" id="GBXM01054896">
    <property type="protein sequence ID" value="JAH53681.1"/>
    <property type="molecule type" value="Transcribed_RNA"/>
</dbReference>
<dbReference type="EMBL" id="GBXM01049558">
    <property type="protein sequence ID" value="JAH59019.1"/>
    <property type="molecule type" value="Transcribed_RNA"/>
</dbReference>
<protein>
    <submittedName>
        <fullName evidence="1">Uncharacterized protein</fullName>
    </submittedName>
</protein>
<proteinExistence type="predicted"/>
<reference evidence="1" key="2">
    <citation type="journal article" date="2015" name="Fish Shellfish Immunol.">
        <title>Early steps in the European eel (Anguilla anguilla)-Vibrio vulnificus interaction in the gills: Role of the RtxA13 toxin.</title>
        <authorList>
            <person name="Callol A."/>
            <person name="Pajuelo D."/>
            <person name="Ebbesson L."/>
            <person name="Teles M."/>
            <person name="MacKenzie S."/>
            <person name="Amaro C."/>
        </authorList>
    </citation>
    <scope>NUCLEOTIDE SEQUENCE</scope>
</reference>
<sequence>MNSTVATDIPNCNRATEILSTSWHHLQSEA</sequence>
<accession>A0A0E9TJ94</accession>
<organism evidence="1">
    <name type="scientific">Anguilla anguilla</name>
    <name type="common">European freshwater eel</name>
    <name type="synonym">Muraena anguilla</name>
    <dbReference type="NCBI Taxonomy" id="7936"/>
    <lineage>
        <taxon>Eukaryota</taxon>
        <taxon>Metazoa</taxon>
        <taxon>Chordata</taxon>
        <taxon>Craniata</taxon>
        <taxon>Vertebrata</taxon>
        <taxon>Euteleostomi</taxon>
        <taxon>Actinopterygii</taxon>
        <taxon>Neopterygii</taxon>
        <taxon>Teleostei</taxon>
        <taxon>Anguilliformes</taxon>
        <taxon>Anguillidae</taxon>
        <taxon>Anguilla</taxon>
    </lineage>
</organism>
<name>A0A0E9TJ94_ANGAN</name>
<evidence type="ECO:0000313" key="1">
    <source>
        <dbReference type="EMBL" id="JAH53681.1"/>
    </source>
</evidence>
<reference evidence="1" key="1">
    <citation type="submission" date="2014-11" db="EMBL/GenBank/DDBJ databases">
        <authorList>
            <person name="Amaro Gonzalez C."/>
        </authorList>
    </citation>
    <scope>NUCLEOTIDE SEQUENCE</scope>
</reference>